<protein>
    <submittedName>
        <fullName evidence="1">Uncharacterized protein</fullName>
    </submittedName>
</protein>
<accession>A0ACC0UX18</accession>
<comment type="caution">
    <text evidence="1">The sequence shown here is derived from an EMBL/GenBank/DDBJ whole genome shotgun (WGS) entry which is preliminary data.</text>
</comment>
<organism evidence="1 2">
    <name type="scientific">Trichothecium roseum</name>
    <dbReference type="NCBI Taxonomy" id="47278"/>
    <lineage>
        <taxon>Eukaryota</taxon>
        <taxon>Fungi</taxon>
        <taxon>Dikarya</taxon>
        <taxon>Ascomycota</taxon>
        <taxon>Pezizomycotina</taxon>
        <taxon>Sordariomycetes</taxon>
        <taxon>Hypocreomycetidae</taxon>
        <taxon>Hypocreales</taxon>
        <taxon>Hypocreales incertae sedis</taxon>
        <taxon>Trichothecium</taxon>
    </lineage>
</organism>
<evidence type="ECO:0000313" key="2">
    <source>
        <dbReference type="Proteomes" id="UP001163324"/>
    </source>
</evidence>
<proteinExistence type="predicted"/>
<name>A0ACC0UX18_9HYPO</name>
<gene>
    <name evidence="1" type="ORF">N3K66_006979</name>
</gene>
<reference evidence="1" key="1">
    <citation type="submission" date="2022-10" db="EMBL/GenBank/DDBJ databases">
        <title>Complete Genome of Trichothecium roseum strain YXFP-22015, a Plant Pathogen Isolated from Citrus.</title>
        <authorList>
            <person name="Wang Y."/>
            <person name="Zhu L."/>
        </authorList>
    </citation>
    <scope>NUCLEOTIDE SEQUENCE</scope>
    <source>
        <strain evidence="1">YXFP-22015</strain>
    </source>
</reference>
<evidence type="ECO:0000313" key="1">
    <source>
        <dbReference type="EMBL" id="KAI9898619.1"/>
    </source>
</evidence>
<dbReference type="Proteomes" id="UP001163324">
    <property type="component" value="Chromosome 6"/>
</dbReference>
<keyword evidence="2" id="KW-1185">Reference proteome</keyword>
<dbReference type="EMBL" id="CM047945">
    <property type="protein sequence ID" value="KAI9898619.1"/>
    <property type="molecule type" value="Genomic_DNA"/>
</dbReference>
<sequence>MRALWEQGFYGKGNLSRSEPHWLQREQTRRGLLESHVSELHTDQRRVERAQAKWERARQEQEAIRQTREEEAKRAEMFRHALLAADIPSKKVPVPLSKSPVGPLELLALPNASIERPPLDHIKPAHVHAAPTGPLELLAMPNSAVELGSHNGGDGASRDTRPPPIVVPDVAGEMKASVHMNGFTSDAEQNTSSASSGSATPQRRKSVRFSPKVESTTFQLGDPPSPNYSPISSSPPLPGNGGLKDSQRRATERQPLVNKEHLQLMPEEALWLTFALGVLKVTDPLSGLELSSPELFKLFRQHSYFPPRNGPDDPDLQPDDGFLVHYAVYHHFRSLGWVPRSGIKFGVDWLLYTRGPVFDHAQFGLIVIPSYTDSWWKANGKRNPQKTWQWLHGIVRVLSHVMKNLVFVYVDVPPPTKFEAGLSNGLTEALKLYKIKEIMVKRWSSNRNRG</sequence>